<protein>
    <recommendedName>
        <fullName evidence="3">Ketopantoate hydroxymethyltransferase</fullName>
    </recommendedName>
</protein>
<keyword evidence="2" id="KW-1185">Reference proteome</keyword>
<reference evidence="2" key="1">
    <citation type="submission" date="2016-10" db="EMBL/GenBank/DDBJ databases">
        <authorList>
            <person name="Varghese N."/>
            <person name="Submissions S."/>
        </authorList>
    </citation>
    <scope>NUCLEOTIDE SEQUENCE [LARGE SCALE GENOMIC DNA]</scope>
    <source>
        <strain evidence="2">CGMCC 1.10223</strain>
    </source>
</reference>
<dbReference type="Proteomes" id="UP000183410">
    <property type="component" value="Unassembled WGS sequence"/>
</dbReference>
<evidence type="ECO:0000313" key="1">
    <source>
        <dbReference type="EMBL" id="SFE96041.1"/>
    </source>
</evidence>
<dbReference type="AlphaFoldDB" id="A0A1I2EUP6"/>
<sequence>MITSTFKQEVAEFIDSKITKVVLNSGAYEITDFIVKSVSDSVLSLNYLIPDGAVDTVTRIELKNAAGTVSDSSVNLPIAADTLMIQTIFVKEE</sequence>
<name>A0A1I2EUP6_9BACL</name>
<dbReference type="RefSeq" id="WP_046229150.1">
    <property type="nucleotide sequence ID" value="NZ_FONN01000010.1"/>
</dbReference>
<evidence type="ECO:0000313" key="2">
    <source>
        <dbReference type="Proteomes" id="UP000183410"/>
    </source>
</evidence>
<organism evidence="1 2">
    <name type="scientific">Paenibacillus algorifonticola</name>
    <dbReference type="NCBI Taxonomy" id="684063"/>
    <lineage>
        <taxon>Bacteria</taxon>
        <taxon>Bacillati</taxon>
        <taxon>Bacillota</taxon>
        <taxon>Bacilli</taxon>
        <taxon>Bacillales</taxon>
        <taxon>Paenibacillaceae</taxon>
        <taxon>Paenibacillus</taxon>
    </lineage>
</organism>
<dbReference type="OrthoDB" id="2086672at2"/>
<dbReference type="EMBL" id="FONN01000010">
    <property type="protein sequence ID" value="SFE96041.1"/>
    <property type="molecule type" value="Genomic_DNA"/>
</dbReference>
<evidence type="ECO:0008006" key="3">
    <source>
        <dbReference type="Google" id="ProtNLM"/>
    </source>
</evidence>
<gene>
    <name evidence="1" type="ORF">SAMN04487969_11023</name>
</gene>
<accession>A0A1I2EUP6</accession>
<proteinExistence type="predicted"/>